<dbReference type="Pfam" id="PF09492">
    <property type="entry name" value="Pec_lyase"/>
    <property type="match status" value="1"/>
</dbReference>
<proteinExistence type="predicted"/>
<comment type="caution">
    <text evidence="1">The sequence shown here is derived from an EMBL/GenBank/DDBJ whole genome shotgun (WGS) entry which is preliminary data.</text>
</comment>
<protein>
    <submittedName>
        <fullName evidence="1">Uncharacterized protein</fullName>
    </submittedName>
</protein>
<keyword evidence="2" id="KW-1185">Reference proteome</keyword>
<dbReference type="EMBL" id="ATHL01000076">
    <property type="protein sequence ID" value="EQB15261.1"/>
    <property type="molecule type" value="Genomic_DNA"/>
</dbReference>
<sequence length="92" mass="9762">MVTGPETSITSHSSPLLDGFLAAGTHLARNYEPRSVASGETTEVLIFLMDQPSPSPAVRSTIEGGVSWPREVALRDPAAEGTERLCAVVGRR</sequence>
<reference evidence="1 2" key="1">
    <citation type="journal article" date="2013" name="Genome Announc.">
        <title>Genome Sequence of Novosphingobium lindaniclasticum LE124T, Isolated from a Hexachlorocyclohexane Dumpsite.</title>
        <authorList>
            <person name="Saxena A."/>
            <person name="Nayyar N."/>
            <person name="Sangwan N."/>
            <person name="Kumari R."/>
            <person name="Khurana J.P."/>
            <person name="Lal R."/>
        </authorList>
    </citation>
    <scope>NUCLEOTIDE SEQUENCE [LARGE SCALE GENOMIC DNA]</scope>
    <source>
        <strain evidence="1 2">LE124</strain>
    </source>
</reference>
<dbReference type="Proteomes" id="UP000015527">
    <property type="component" value="Unassembled WGS sequence"/>
</dbReference>
<dbReference type="Gene3D" id="1.50.10.20">
    <property type="match status" value="1"/>
</dbReference>
<dbReference type="PATRIC" id="fig|1096930.3.peg.2293"/>
<evidence type="ECO:0000313" key="2">
    <source>
        <dbReference type="Proteomes" id="UP000015527"/>
    </source>
</evidence>
<evidence type="ECO:0000313" key="1">
    <source>
        <dbReference type="EMBL" id="EQB15261.1"/>
    </source>
</evidence>
<name>T0HFX9_9SPHN</name>
<dbReference type="AlphaFoldDB" id="T0HFX9"/>
<dbReference type="InterPro" id="IPR012669">
    <property type="entry name" value="Pectate_lyase"/>
</dbReference>
<gene>
    <name evidence="1" type="ORF">L284_11540</name>
</gene>
<accession>T0HFX9</accession>
<dbReference type="SUPFAM" id="SSF81853">
    <property type="entry name" value="Family 10 polysaccharide lyase"/>
    <property type="match status" value="1"/>
</dbReference>
<organism evidence="1 2">
    <name type="scientific">Novosphingobium lindaniclasticum LE124</name>
    <dbReference type="NCBI Taxonomy" id="1096930"/>
    <lineage>
        <taxon>Bacteria</taxon>
        <taxon>Pseudomonadati</taxon>
        <taxon>Pseudomonadota</taxon>
        <taxon>Alphaproteobacteria</taxon>
        <taxon>Sphingomonadales</taxon>
        <taxon>Sphingomonadaceae</taxon>
        <taxon>Novosphingobium</taxon>
    </lineage>
</organism>